<dbReference type="InterPro" id="IPR049082">
    <property type="entry name" value="T7SS_signal"/>
</dbReference>
<feature type="compositionally biased region" description="Basic and acidic residues" evidence="2">
    <location>
        <begin position="13"/>
        <end position="22"/>
    </location>
</feature>
<evidence type="ECO:0000259" key="3">
    <source>
        <dbReference type="Pfam" id="PF20148"/>
    </source>
</evidence>
<keyword evidence="6" id="KW-1185">Reference proteome</keyword>
<evidence type="ECO:0000313" key="5">
    <source>
        <dbReference type="EMBL" id="GDY32629.1"/>
    </source>
</evidence>
<feature type="region of interest" description="Disordered" evidence="2">
    <location>
        <begin position="1"/>
        <end position="22"/>
    </location>
</feature>
<accession>A0A4D4JE50</accession>
<dbReference type="InterPro" id="IPR006530">
    <property type="entry name" value="YD"/>
</dbReference>
<organism evidence="5 6">
    <name type="scientific">Gandjariella thermophila</name>
    <dbReference type="NCBI Taxonomy" id="1931992"/>
    <lineage>
        <taxon>Bacteria</taxon>
        <taxon>Bacillati</taxon>
        <taxon>Actinomycetota</taxon>
        <taxon>Actinomycetes</taxon>
        <taxon>Pseudonocardiales</taxon>
        <taxon>Pseudonocardiaceae</taxon>
        <taxon>Gandjariella</taxon>
    </lineage>
</organism>
<name>A0A4D4JE50_9PSEU</name>
<evidence type="ECO:0000256" key="2">
    <source>
        <dbReference type="SAM" id="MobiDB-lite"/>
    </source>
</evidence>
<sequence>MADHLGAQVGERQLGETDDPKELVHGDVGAIDQTAGHLTRFAAAFGETARGLAAIDTAHWDGQAAEAFRAKYQPHPKQWADAEEACAKAAGAWQNYAHTVTWAQGQAAEAIHLYQQGKRASEQARDTYNRQVDEYNAHVRSYNAAVSAGQNPGPQPQHPGTFTDPGVADMRQARQILADARQILADARRQRDSAAEQARQTMAAATSLAPLEPSFSQRMLDDAADLWQGGMVEQEHLLGGVAKGVGGIAKFARSLNPLDPYNLTHPAAFVDGLSTTAAGLLHATSHPTELVKGLVGTGWSTDPAEAFGKLLPNIALAAVTDGAGSAADAGASVAERSAMGAAEEAAERGAVGAGESAAEDGAANAGRAEARPEDPREPARDDAAKTECGDPVDVATGAVVLRQTDVELPGLLPLVLRRTHLSSYRQGGWFGRTWASTLDERVEVDAEGVILVRGDGVLLTYPHPGVGAPVLPAEGARWPLESTDAGGYQVTDSQTGHVRHFTAGRGGVLPLSAITDRLGHRIDIVRDADGAPREVRHSGGYRVWVDTADGRVTALRVAGEPDVEIARFTYTEGQLTGVVNSSGEPLRFRYDHAGRLTEWVDRNGTWYRYTYDAAGRCVRQAGSDGFMAYTFDYGDGVTVATNSLGHATTYHVNEAKQIVREVDPLGNETRCEWDRYDRLLSRTDPLGRTTRFEYDEHGNLVGLTRPDGSRSLAEYNDLGQPVTLIDPDGSVWRQEYDAAGNRVAVTDPAGATTRFGYDEHGHLTSVTDAAGNTRQVVTDAAGLVVAVTEPDGTTTRYRRDSLGRIVEITDPVGGVTRLTWTPEGRLASRTLPDGAAETWSYDGEGNLVEHVDAAGSVTRTEYTHFDLPAARIGPDGSRLTFAYDTDLRLTRVTNPQGLTWEYHYDPAGRLISESDFNGRVVRYGYDAAGQLVRRVNGAGQTVDYGHDPLGRVVRQRADGAVTTFEHDPLGRLVRAVGPDAELVYRRDALGRVLAETVNGRTVTSTYDALGRRVRRVTPSGAESVWAHDVRGNLVALTTAGRSLRFDRDAAGRETRRHLGLAAVLEQTWDANHRLTGQTLSSIGIGPTPGGPDPCGAGTGEPWPVVQQRRYTYRADGYLLGLDDLLGGSRRFDLDRAGRVTAVHGVDWAERYGYDAAGNIVDAAWPTTPAAQPAVGAREYRGTLISRAGNVRYRYDAQGRIVQRQKIRLSRKPETWQYTWDAEDRLVGVVTPDGQRWRYRYDPLGRRIAKQRLGPDGTTVVEQVDFVWDGTTLAEQTAWEPGGARVTTWEHDGLRPVTQTERTWWRDAPQAWVDERFYAIVTDLVGTPSELVDDLGAVAGHARSTLWGTTTWTGDSAGTPLRFPGQYHDPETGLNYNYFRYYDPETARYTTLDPLGLAPSPNPNTYVHNPHTWTDPLGLSPCDVDAALNDWQSKRYQFDNQQFILDKRDMRHILTRHHPDYWDGSTKAQQTFFDKGTSISDVENTISQVLSQNRDTLIQQGSNGMYQIEGVVDGREYVLGINRGHVGQFYPK</sequence>
<dbReference type="PANTHER" id="PTHR32305:SF15">
    <property type="entry name" value="PROTEIN RHSA-RELATED"/>
    <property type="match status" value="1"/>
</dbReference>
<evidence type="ECO:0000259" key="4">
    <source>
        <dbReference type="Pfam" id="PF21725"/>
    </source>
</evidence>
<feature type="region of interest" description="Disordered" evidence="2">
    <location>
        <begin position="344"/>
        <end position="390"/>
    </location>
</feature>
<dbReference type="Proteomes" id="UP000298860">
    <property type="component" value="Unassembled WGS sequence"/>
</dbReference>
<dbReference type="SUPFAM" id="SSF69304">
    <property type="entry name" value="Tricorn protease N-terminal domain"/>
    <property type="match status" value="1"/>
</dbReference>
<dbReference type="InterPro" id="IPR031325">
    <property type="entry name" value="RHS_repeat"/>
</dbReference>
<evidence type="ECO:0000256" key="1">
    <source>
        <dbReference type="SAM" id="Coils"/>
    </source>
</evidence>
<dbReference type="InterPro" id="IPR050708">
    <property type="entry name" value="T6SS_VgrG/RHS"/>
</dbReference>
<dbReference type="NCBIfam" id="TIGR01643">
    <property type="entry name" value="YD_repeat_2x"/>
    <property type="match status" value="11"/>
</dbReference>
<dbReference type="InterPro" id="IPR022385">
    <property type="entry name" value="Rhs_assc_core"/>
</dbReference>
<feature type="coiled-coil region" evidence="1">
    <location>
        <begin position="170"/>
        <end position="204"/>
    </location>
</feature>
<feature type="domain" description="DUF6531" evidence="3">
    <location>
        <begin position="389"/>
        <end position="461"/>
    </location>
</feature>
<keyword evidence="1" id="KW-0175">Coiled coil</keyword>
<dbReference type="Pfam" id="PF21725">
    <property type="entry name" value="T7SS_signal"/>
    <property type="match status" value="1"/>
</dbReference>
<feature type="domain" description="Putative T7SS secretion signal" evidence="4">
    <location>
        <begin position="1"/>
        <end position="213"/>
    </location>
</feature>
<proteinExistence type="predicted"/>
<dbReference type="Pfam" id="PF05593">
    <property type="entry name" value="RHS_repeat"/>
    <property type="match status" value="9"/>
</dbReference>
<evidence type="ECO:0008006" key="7">
    <source>
        <dbReference type="Google" id="ProtNLM"/>
    </source>
</evidence>
<dbReference type="Gene3D" id="2.180.10.10">
    <property type="entry name" value="RHS repeat-associated core"/>
    <property type="match status" value="3"/>
</dbReference>
<feature type="compositionally biased region" description="Basic and acidic residues" evidence="2">
    <location>
        <begin position="368"/>
        <end position="388"/>
    </location>
</feature>
<dbReference type="PANTHER" id="PTHR32305">
    <property type="match status" value="1"/>
</dbReference>
<protein>
    <recommendedName>
        <fullName evidence="7">Type IV secretion protein Rhs</fullName>
    </recommendedName>
</protein>
<comment type="caution">
    <text evidence="5">The sequence shown here is derived from an EMBL/GenBank/DDBJ whole genome shotgun (WGS) entry which is preliminary data.</text>
</comment>
<dbReference type="EMBL" id="BJFL01000026">
    <property type="protein sequence ID" value="GDY32629.1"/>
    <property type="molecule type" value="Genomic_DNA"/>
</dbReference>
<gene>
    <name evidence="5" type="ORF">GTS_42620</name>
</gene>
<evidence type="ECO:0000313" key="6">
    <source>
        <dbReference type="Proteomes" id="UP000298860"/>
    </source>
</evidence>
<feature type="compositionally biased region" description="Low complexity" evidence="2">
    <location>
        <begin position="344"/>
        <end position="367"/>
    </location>
</feature>
<reference evidence="6" key="1">
    <citation type="submission" date="2019-04" db="EMBL/GenBank/DDBJ databases">
        <title>Draft genome sequence of Pseudonocardiaceae bacterium SL3-2-4.</title>
        <authorList>
            <person name="Ningsih F."/>
            <person name="Yokota A."/>
            <person name="Sakai Y."/>
            <person name="Nanatani K."/>
            <person name="Yabe S."/>
            <person name="Oetari A."/>
            <person name="Sjamsuridzal W."/>
        </authorList>
    </citation>
    <scope>NUCLEOTIDE SEQUENCE [LARGE SCALE GENOMIC DNA]</scope>
    <source>
        <strain evidence="6">SL3-2-4</strain>
    </source>
</reference>
<dbReference type="Pfam" id="PF20148">
    <property type="entry name" value="DUF6531"/>
    <property type="match status" value="1"/>
</dbReference>
<dbReference type="NCBIfam" id="TIGR03696">
    <property type="entry name" value="Rhs_assc_core"/>
    <property type="match status" value="1"/>
</dbReference>
<dbReference type="InterPro" id="IPR045351">
    <property type="entry name" value="DUF6531"/>
</dbReference>